<reference evidence="3 4" key="1">
    <citation type="submission" date="2019-05" db="EMBL/GenBank/DDBJ databases">
        <authorList>
            <person name="Narsing Rao M.P."/>
            <person name="Li W.J."/>
        </authorList>
    </citation>
    <scope>NUCLEOTIDE SEQUENCE [LARGE SCALE GENOMIC DNA]</scope>
    <source>
        <strain evidence="3 4">SYSU_K30003</strain>
    </source>
</reference>
<accession>A0A5R9G6C7</accession>
<dbReference type="Pfam" id="PF00395">
    <property type="entry name" value="SLH"/>
    <property type="match status" value="3"/>
</dbReference>
<dbReference type="Gene3D" id="2.130.10.10">
    <property type="entry name" value="YVTN repeat-like/Quinoprotein amine dehydrogenase"/>
    <property type="match status" value="2"/>
</dbReference>
<evidence type="ECO:0000313" key="3">
    <source>
        <dbReference type="EMBL" id="TLS48514.1"/>
    </source>
</evidence>
<feature type="domain" description="SLH" evidence="2">
    <location>
        <begin position="69"/>
        <end position="127"/>
    </location>
</feature>
<evidence type="ECO:0000313" key="4">
    <source>
        <dbReference type="Proteomes" id="UP000309676"/>
    </source>
</evidence>
<sequence>MEIVIIRNNRLFPVTGRVYFFDCFFDYIFDTGEGETELAIRKLLSLLMAGCLSLASLAPASALAGDVAQEPPVFTDMEQSWAKEQLAEWADSGFVKGYADGSVRPDETISRAEFVALVNRVYGYAHASDSAFLDVEADAWFADDVAKAARAGYASGYEDGTFRPDREISRQEAAKMVAALLKLEAAAEGGGTASAFTDRGDIPAWSIGYVDAIAAEGYLQGYPDGAFRPASPITRAEAVALLDRAAGKILHKPAAFGKDEEQTVVAGNVTVRSPDVTLKNTVIQGDLYLAPGIGEGEVYLDRVTVEGRTIVAGGGENSIVISDSSLNDVIVEKVTGEVRLVAQGGTVIHRTVVKTGVKLEENNATQGFLEVEVMTTEASASVRLVGDFRMVTVVSAAKIDIAEGSVVEEIVVHAAIAVTGEGKILFAAVHIEGVSFEQTVVRYELSEGVTEIIIGGEGASGGVGTEPDDPVSAPEGSSPTAPTVPTVPNVPTVPTVPTVPSEPGSGEPEAPAPTAQAVFVTGDKLVAAYDIPGDATQHRWTLKNSVSDSVYEAVYTAAGATYGIFAVQASVPLDGGVYTATREGSSEAHPSVFLSSITVSGSVYAAVYYGGTEAVGYAINDGYVATLDRHPADGAVPLRDGDAMKLFYGDTIVFEAVWDQATGLWKFERFSERIRLNAPENVAAFAISNTELGLLWDAVEHAEYYYVYYSDSQDGEYRPFLDETGNKTRIERMDEPLVVDPTNAPHSTRYYKVTAGAAMTESAFSAAAWATTYYNKHIPLDFTPTDLIEHPTEPILFMTDKAGQALHAVNYDTEEIVTVALPLPPESIAYADGELYVGLLKGEHSSYREDQSGAIAVLDASTLETKALADVAIDPYDIAVDRSGTFYVSSGSSQWTDIKSYARATMTEIATTGIRQQSFIHMHPTLNKLYAVTTDTSPRDLTAFPVANGAFADADGYDSPYHGNYAMSTNFELSPDGRYAFNGAGTVFRTTDSKYDDMRYVYALNRGFADIAFQLADGSFYTAKDKLIGVYDYGSFEQTGQYHTDGTTARLANGTDKLAVVSALNGKSIIEIVEKDAVETLPPVASQGVAFDGIIADIAVDVASNLLYAVDKAFWNLYTVDLESRAIVHTLKLPYRPSGIDLSEDRTKLYIVNDAERQLVTEVSLPDYSIVRHLNAVSAAGDEENAHRHVYDYAGKLFVVTGQWDPTLLLFDAATFAPVAYAPSMKSVGGIAFASGESKFYYWHQYGWGAGYAGSDVYEVSVNGTSLAKTDASSLGYPNMDRDPLDAPVLLAKDESLVIAKDKVFSSADLSQVIHEFPEPIYAVSPNGDRAAGKTGIYDLTTFEKLETLSLAKATHLFYDAHGNLHYMLDNALRMK</sequence>
<dbReference type="Gene3D" id="2.60.40.10">
    <property type="entry name" value="Immunoglobulins"/>
    <property type="match status" value="1"/>
</dbReference>
<dbReference type="PANTHER" id="PTHR43308:SF5">
    <property type="entry name" value="S-LAYER PROTEIN _ PEPTIDOGLYCAN ENDO-BETA-N-ACETYLGLUCOSAMINIDASE"/>
    <property type="match status" value="1"/>
</dbReference>
<dbReference type="Proteomes" id="UP000309676">
    <property type="component" value="Unassembled WGS sequence"/>
</dbReference>
<evidence type="ECO:0000259" key="2">
    <source>
        <dbReference type="PROSITE" id="PS51272"/>
    </source>
</evidence>
<dbReference type="SUPFAM" id="SSF63829">
    <property type="entry name" value="Calcium-dependent phosphotriesterase"/>
    <property type="match status" value="1"/>
</dbReference>
<protein>
    <recommendedName>
        <fullName evidence="2">SLH domain-containing protein</fullName>
    </recommendedName>
</protein>
<gene>
    <name evidence="3" type="ORF">FE782_30320</name>
</gene>
<dbReference type="InterPro" id="IPR011044">
    <property type="entry name" value="Quino_amine_DH_bsu"/>
</dbReference>
<keyword evidence="4" id="KW-1185">Reference proteome</keyword>
<comment type="caution">
    <text evidence="3">The sequence shown here is derived from an EMBL/GenBank/DDBJ whole genome shotgun (WGS) entry which is preliminary data.</text>
</comment>
<evidence type="ECO:0000256" key="1">
    <source>
        <dbReference type="SAM" id="MobiDB-lite"/>
    </source>
</evidence>
<dbReference type="InterPro" id="IPR013783">
    <property type="entry name" value="Ig-like_fold"/>
</dbReference>
<dbReference type="InterPro" id="IPR001119">
    <property type="entry name" value="SLH_dom"/>
</dbReference>
<name>A0A5R9G6C7_9BACL</name>
<organism evidence="3 4">
    <name type="scientific">Paenibacillus antri</name>
    <dbReference type="NCBI Taxonomy" id="2582848"/>
    <lineage>
        <taxon>Bacteria</taxon>
        <taxon>Bacillati</taxon>
        <taxon>Bacillota</taxon>
        <taxon>Bacilli</taxon>
        <taxon>Bacillales</taxon>
        <taxon>Paenibacillaceae</taxon>
        <taxon>Paenibacillus</taxon>
    </lineage>
</organism>
<dbReference type="EMBL" id="VCIW01000034">
    <property type="protein sequence ID" value="TLS48514.1"/>
    <property type="molecule type" value="Genomic_DNA"/>
</dbReference>
<feature type="region of interest" description="Disordered" evidence="1">
    <location>
        <begin position="456"/>
        <end position="512"/>
    </location>
</feature>
<dbReference type="InterPro" id="IPR015943">
    <property type="entry name" value="WD40/YVTN_repeat-like_dom_sf"/>
</dbReference>
<feature type="domain" description="SLH" evidence="2">
    <location>
        <begin position="193"/>
        <end position="256"/>
    </location>
</feature>
<dbReference type="PROSITE" id="PS51272">
    <property type="entry name" value="SLH"/>
    <property type="match status" value="3"/>
</dbReference>
<dbReference type="InterPro" id="IPR051465">
    <property type="entry name" value="Cell_Envelope_Struct_Comp"/>
</dbReference>
<proteinExistence type="predicted"/>
<feature type="compositionally biased region" description="Low complexity" evidence="1">
    <location>
        <begin position="479"/>
        <end position="512"/>
    </location>
</feature>
<dbReference type="SUPFAM" id="SSF50969">
    <property type="entry name" value="YVTN repeat-like/Quinoprotein amine dehydrogenase"/>
    <property type="match status" value="1"/>
</dbReference>
<feature type="domain" description="SLH" evidence="2">
    <location>
        <begin position="128"/>
        <end position="191"/>
    </location>
</feature>
<dbReference type="PANTHER" id="PTHR43308">
    <property type="entry name" value="OUTER MEMBRANE PROTEIN ALPHA-RELATED"/>
    <property type="match status" value="1"/>
</dbReference>